<comment type="similarity">
    <text evidence="1">Belongs to the short-chain dehydrogenases/reductases (SDR) family.</text>
</comment>
<comment type="caution">
    <text evidence="3">The sequence shown here is derived from an EMBL/GenBank/DDBJ whole genome shotgun (WGS) entry which is preliminary data.</text>
</comment>
<dbReference type="PANTHER" id="PTHR42760">
    <property type="entry name" value="SHORT-CHAIN DEHYDROGENASES/REDUCTASES FAMILY MEMBER"/>
    <property type="match status" value="1"/>
</dbReference>
<dbReference type="GO" id="GO:0016616">
    <property type="term" value="F:oxidoreductase activity, acting on the CH-OH group of donors, NAD or NADP as acceptor"/>
    <property type="evidence" value="ECO:0007669"/>
    <property type="project" value="TreeGrafter"/>
</dbReference>
<dbReference type="AlphaFoldDB" id="A0A424WJR0"/>
<evidence type="ECO:0000313" key="4">
    <source>
        <dbReference type="Proteomes" id="UP000285324"/>
    </source>
</evidence>
<dbReference type="InterPro" id="IPR020904">
    <property type="entry name" value="Sc_DH/Rdtase_CS"/>
</dbReference>
<dbReference type="PRINTS" id="PR00080">
    <property type="entry name" value="SDRFAMILY"/>
</dbReference>
<organism evidence="3 4">
    <name type="scientific">Alcaligenes xylosoxydans xylosoxydans</name>
    <name type="common">Achromobacter xylosoxidans</name>
    <dbReference type="NCBI Taxonomy" id="85698"/>
    <lineage>
        <taxon>Bacteria</taxon>
        <taxon>Pseudomonadati</taxon>
        <taxon>Pseudomonadota</taxon>
        <taxon>Betaproteobacteria</taxon>
        <taxon>Burkholderiales</taxon>
        <taxon>Alcaligenaceae</taxon>
        <taxon>Achromobacter</taxon>
    </lineage>
</organism>
<evidence type="ECO:0000313" key="3">
    <source>
        <dbReference type="EMBL" id="RPJ93551.1"/>
    </source>
</evidence>
<dbReference type="Proteomes" id="UP000285324">
    <property type="component" value="Unassembled WGS sequence"/>
</dbReference>
<gene>
    <name evidence="3" type="ORF">DY367_02000</name>
</gene>
<dbReference type="PROSITE" id="PS00061">
    <property type="entry name" value="ADH_SHORT"/>
    <property type="match status" value="1"/>
</dbReference>
<dbReference type="GO" id="GO:0006633">
    <property type="term" value="P:fatty acid biosynthetic process"/>
    <property type="evidence" value="ECO:0007669"/>
    <property type="project" value="TreeGrafter"/>
</dbReference>
<protein>
    <submittedName>
        <fullName evidence="3">SDR family oxidoreductase</fullName>
    </submittedName>
</protein>
<sequence length="258" mass="27151">MPDMPSIDLTGKNVLVTGGSSGIGAAVVDLFLELGAQVSSADLQPLDAVERDTVTRLQADVCVEQDCLRATAEAMTAMGAIDVLVNCAGIPDTYTPTLEQSTQSWQRIVDVDLTGTYLMCKAVGAHMAQRRSGSMINISSIVGLGGFPRRNAYGASKAGVIMLTRSLASEWGSLGIRVNCIAPGYIRTPLVETLIRENKVNTGQIERRTPLARLGHPREIAHAAAYLSSEWSSFITGATLPVDGGWSAFGGAGDIGIA</sequence>
<dbReference type="OrthoDB" id="8687320at2"/>
<dbReference type="NCBIfam" id="NF005559">
    <property type="entry name" value="PRK07231.1"/>
    <property type="match status" value="1"/>
</dbReference>
<dbReference type="Gene3D" id="3.40.50.720">
    <property type="entry name" value="NAD(P)-binding Rossmann-like Domain"/>
    <property type="match status" value="1"/>
</dbReference>
<accession>A0A424WJR0</accession>
<keyword evidence="2" id="KW-0560">Oxidoreductase</keyword>
<dbReference type="GO" id="GO:0048038">
    <property type="term" value="F:quinone binding"/>
    <property type="evidence" value="ECO:0007669"/>
    <property type="project" value="TreeGrafter"/>
</dbReference>
<dbReference type="EMBL" id="QVXO01000002">
    <property type="protein sequence ID" value="RPJ93551.1"/>
    <property type="molecule type" value="Genomic_DNA"/>
</dbReference>
<dbReference type="InterPro" id="IPR002347">
    <property type="entry name" value="SDR_fam"/>
</dbReference>
<evidence type="ECO:0000256" key="1">
    <source>
        <dbReference type="ARBA" id="ARBA00006484"/>
    </source>
</evidence>
<dbReference type="FunFam" id="3.40.50.720:FF:000084">
    <property type="entry name" value="Short-chain dehydrogenase reductase"/>
    <property type="match status" value="1"/>
</dbReference>
<reference evidence="3 4" key="1">
    <citation type="submission" date="2018-08" db="EMBL/GenBank/DDBJ databases">
        <title>Achromobacter xylosoxidans Genome sequencing and assembly.</title>
        <authorList>
            <person name="Wang R."/>
            <person name="Rensing C."/>
            <person name="Li Y."/>
        </authorList>
    </citation>
    <scope>NUCLEOTIDE SEQUENCE [LARGE SCALE GENOMIC DNA]</scope>
    <source>
        <strain evidence="3 4">GD003A</strain>
    </source>
</reference>
<dbReference type="Pfam" id="PF13561">
    <property type="entry name" value="adh_short_C2"/>
    <property type="match status" value="1"/>
</dbReference>
<proteinExistence type="inferred from homology"/>
<dbReference type="SUPFAM" id="SSF51735">
    <property type="entry name" value="NAD(P)-binding Rossmann-fold domains"/>
    <property type="match status" value="1"/>
</dbReference>
<dbReference type="PANTHER" id="PTHR42760:SF133">
    <property type="entry name" value="3-OXOACYL-[ACYL-CARRIER-PROTEIN] REDUCTASE"/>
    <property type="match status" value="1"/>
</dbReference>
<evidence type="ECO:0000256" key="2">
    <source>
        <dbReference type="ARBA" id="ARBA00023002"/>
    </source>
</evidence>
<dbReference type="InterPro" id="IPR036291">
    <property type="entry name" value="NAD(P)-bd_dom_sf"/>
</dbReference>
<name>A0A424WJR0_ALCXX</name>
<dbReference type="PRINTS" id="PR00081">
    <property type="entry name" value="GDHRDH"/>
</dbReference>